<sequence length="286" mass="31630">MHTIVNGTRIWFDIEGAGLVPEGPVMRQRPTLVLLHGGPGFDHSSFKPAHGVLIDVAQILYVDHRGNGRSGYSDPTAWTLDQWADDLRALFDRLGIEKPVVLGLSFGGFVAQSLALRHPDHVGALVLSSTAAKFRLDRCLDTFLRLHGTRAHAVAEAFWTDAGNAEALRAYIEECFPLYNPTPRPRDVDKRSTFNPAMLRHFFQAGGEGYQFDFRDRLREIRCPTLVLAGDLDPVTPLADSDDIAAALPAALVRYERFIGAGHGVGRDQPERYFTVLREFIAAVGI</sequence>
<dbReference type="GO" id="GO:0008233">
    <property type="term" value="F:peptidase activity"/>
    <property type="evidence" value="ECO:0007669"/>
    <property type="project" value="InterPro"/>
</dbReference>
<name>A0AA41YXC8_9HYPH</name>
<dbReference type="RefSeq" id="WP_282585115.1">
    <property type="nucleotide sequence ID" value="NZ_JAMOIM010000007.1"/>
</dbReference>
<dbReference type="Proteomes" id="UP001165667">
    <property type="component" value="Unassembled WGS sequence"/>
</dbReference>
<dbReference type="InterPro" id="IPR000073">
    <property type="entry name" value="AB_hydrolase_1"/>
</dbReference>
<evidence type="ECO:0000313" key="5">
    <source>
        <dbReference type="Proteomes" id="UP001165667"/>
    </source>
</evidence>
<accession>A0AA41YXC8</accession>
<dbReference type="InterPro" id="IPR050266">
    <property type="entry name" value="AB_hydrolase_sf"/>
</dbReference>
<organism evidence="4 5">
    <name type="scientific">Lichenifustis flavocetrariae</name>
    <dbReference type="NCBI Taxonomy" id="2949735"/>
    <lineage>
        <taxon>Bacteria</taxon>
        <taxon>Pseudomonadati</taxon>
        <taxon>Pseudomonadota</taxon>
        <taxon>Alphaproteobacteria</taxon>
        <taxon>Hyphomicrobiales</taxon>
        <taxon>Lichenihabitantaceae</taxon>
        <taxon>Lichenifustis</taxon>
    </lineage>
</organism>
<evidence type="ECO:0000259" key="3">
    <source>
        <dbReference type="Pfam" id="PF00561"/>
    </source>
</evidence>
<proteinExistence type="inferred from homology"/>
<comment type="similarity">
    <text evidence="1">Belongs to the peptidase S33 family.</text>
</comment>
<evidence type="ECO:0000256" key="2">
    <source>
        <dbReference type="ARBA" id="ARBA00022801"/>
    </source>
</evidence>
<dbReference type="InterPro" id="IPR002410">
    <property type="entry name" value="Peptidase_S33"/>
</dbReference>
<dbReference type="GO" id="GO:0006508">
    <property type="term" value="P:proteolysis"/>
    <property type="evidence" value="ECO:0007669"/>
    <property type="project" value="InterPro"/>
</dbReference>
<protein>
    <submittedName>
        <fullName evidence="4">Alpha/beta hydrolase</fullName>
    </submittedName>
</protein>
<comment type="caution">
    <text evidence="4">The sequence shown here is derived from an EMBL/GenBank/DDBJ whole genome shotgun (WGS) entry which is preliminary data.</text>
</comment>
<feature type="domain" description="AB hydrolase-1" evidence="3">
    <location>
        <begin position="30"/>
        <end position="263"/>
    </location>
</feature>
<keyword evidence="2 4" id="KW-0378">Hydrolase</keyword>
<dbReference type="PRINTS" id="PR00111">
    <property type="entry name" value="ABHYDROLASE"/>
</dbReference>
<reference evidence="4" key="1">
    <citation type="submission" date="2022-05" db="EMBL/GenBank/DDBJ databases">
        <authorList>
            <person name="Pankratov T."/>
        </authorList>
    </citation>
    <scope>NUCLEOTIDE SEQUENCE</scope>
    <source>
        <strain evidence="4">BP6-180914</strain>
    </source>
</reference>
<dbReference type="Gene3D" id="3.40.50.1820">
    <property type="entry name" value="alpha/beta hydrolase"/>
    <property type="match status" value="1"/>
</dbReference>
<keyword evidence="5" id="KW-1185">Reference proteome</keyword>
<dbReference type="PRINTS" id="PR00793">
    <property type="entry name" value="PROAMNOPTASE"/>
</dbReference>
<dbReference type="Pfam" id="PF00561">
    <property type="entry name" value="Abhydrolase_1"/>
    <property type="match status" value="1"/>
</dbReference>
<dbReference type="EMBL" id="JAMOIM010000007">
    <property type="protein sequence ID" value="MCW6508743.1"/>
    <property type="molecule type" value="Genomic_DNA"/>
</dbReference>
<dbReference type="AlphaFoldDB" id="A0AA41YXC8"/>
<evidence type="ECO:0000256" key="1">
    <source>
        <dbReference type="ARBA" id="ARBA00010088"/>
    </source>
</evidence>
<gene>
    <name evidence="4" type="ORF">M8523_12015</name>
</gene>
<dbReference type="InterPro" id="IPR029058">
    <property type="entry name" value="AB_hydrolase_fold"/>
</dbReference>
<dbReference type="PANTHER" id="PTHR43798">
    <property type="entry name" value="MONOACYLGLYCEROL LIPASE"/>
    <property type="match status" value="1"/>
</dbReference>
<dbReference type="SUPFAM" id="SSF53474">
    <property type="entry name" value="alpha/beta-Hydrolases"/>
    <property type="match status" value="1"/>
</dbReference>
<evidence type="ECO:0000313" key="4">
    <source>
        <dbReference type="EMBL" id="MCW6508743.1"/>
    </source>
</evidence>